<accession>A0ABX9VZ80</accession>
<dbReference type="EMBL" id="RHGB01000020">
    <property type="protein sequence ID" value="RNL59545.1"/>
    <property type="molecule type" value="Genomic_DNA"/>
</dbReference>
<organism evidence="3 4">
    <name type="scientific">Zhongshania marina</name>
    <dbReference type="NCBI Taxonomy" id="2304603"/>
    <lineage>
        <taxon>Bacteria</taxon>
        <taxon>Pseudomonadati</taxon>
        <taxon>Pseudomonadota</taxon>
        <taxon>Gammaproteobacteria</taxon>
        <taxon>Cellvibrionales</taxon>
        <taxon>Spongiibacteraceae</taxon>
        <taxon>Zhongshania</taxon>
    </lineage>
</organism>
<dbReference type="Gene3D" id="3.40.50.12780">
    <property type="entry name" value="N-terminal domain of ligase-like"/>
    <property type="match status" value="1"/>
</dbReference>
<protein>
    <recommendedName>
        <fullName evidence="2">AMP-dependent synthetase/ligase domain-containing protein</fullName>
    </recommendedName>
</protein>
<evidence type="ECO:0000256" key="1">
    <source>
        <dbReference type="ARBA" id="ARBA00022598"/>
    </source>
</evidence>
<dbReference type="PANTHER" id="PTHR43767">
    <property type="entry name" value="LONG-CHAIN-FATTY-ACID--COA LIGASE"/>
    <property type="match status" value="1"/>
</dbReference>
<evidence type="ECO:0000313" key="4">
    <source>
        <dbReference type="Proteomes" id="UP000274695"/>
    </source>
</evidence>
<dbReference type="RefSeq" id="WP_123183305.1">
    <property type="nucleotide sequence ID" value="NZ_RHGB01000020.1"/>
</dbReference>
<dbReference type="Pfam" id="PF23562">
    <property type="entry name" value="AMP-binding_C_3"/>
    <property type="match status" value="1"/>
</dbReference>
<dbReference type="InterPro" id="IPR000873">
    <property type="entry name" value="AMP-dep_synth/lig_dom"/>
</dbReference>
<gene>
    <name evidence="3" type="ORF">D0911_15715</name>
</gene>
<proteinExistence type="predicted"/>
<dbReference type="PANTHER" id="PTHR43767:SF8">
    <property type="entry name" value="LONG-CHAIN-FATTY-ACID--COA LIGASE"/>
    <property type="match status" value="1"/>
</dbReference>
<dbReference type="Proteomes" id="UP000274695">
    <property type="component" value="Unassembled WGS sequence"/>
</dbReference>
<keyword evidence="4" id="KW-1185">Reference proteome</keyword>
<dbReference type="InterPro" id="IPR050237">
    <property type="entry name" value="ATP-dep_AMP-bd_enzyme"/>
</dbReference>
<dbReference type="SUPFAM" id="SSF56801">
    <property type="entry name" value="Acetyl-CoA synthetase-like"/>
    <property type="match status" value="1"/>
</dbReference>
<name>A0ABX9VZ80_9GAMM</name>
<comment type="caution">
    <text evidence="3">The sequence shown here is derived from an EMBL/GenBank/DDBJ whole genome shotgun (WGS) entry which is preliminary data.</text>
</comment>
<keyword evidence="1" id="KW-0436">Ligase</keyword>
<dbReference type="InterPro" id="IPR042099">
    <property type="entry name" value="ANL_N_sf"/>
</dbReference>
<dbReference type="InterPro" id="IPR020845">
    <property type="entry name" value="AMP-binding_CS"/>
</dbReference>
<reference evidence="3 4" key="1">
    <citation type="submission" date="2018-10" db="EMBL/GenBank/DDBJ databases">
        <title>Draft genome sequence of Zhongshania sp. DSW25-10.</title>
        <authorList>
            <person name="Oh J."/>
        </authorList>
    </citation>
    <scope>NUCLEOTIDE SEQUENCE [LARGE SCALE GENOMIC DNA]</scope>
    <source>
        <strain evidence="3 4">DSW25-10</strain>
    </source>
</reference>
<feature type="domain" description="AMP-dependent synthetase/ligase" evidence="2">
    <location>
        <begin position="14"/>
        <end position="342"/>
    </location>
</feature>
<dbReference type="Pfam" id="PF00501">
    <property type="entry name" value="AMP-binding"/>
    <property type="match status" value="1"/>
</dbReference>
<evidence type="ECO:0000313" key="3">
    <source>
        <dbReference type="EMBL" id="RNL59545.1"/>
    </source>
</evidence>
<evidence type="ECO:0000259" key="2">
    <source>
        <dbReference type="Pfam" id="PF00501"/>
    </source>
</evidence>
<dbReference type="PROSITE" id="PS00455">
    <property type="entry name" value="AMP_BINDING"/>
    <property type="match status" value="1"/>
</dbReference>
<sequence>MSKIVDAIAGIASTAGNTPALESMGETVSSRELIEAVRALATQFNTLGIERLALAADNSAEWIIVDLACQLAGVPLIPLPGFFTPQQMRHAVDSSGVDVLLSDQHGLEQHCANLFDMQFSPGLTKLKGLRRIRALHLSPQLKKVLLPESAAKITYTSGSTGQAKGVCLSVQNQYATATALNAALEDIALDRHLVVLPLATLLENVAGVYSALLRGALVVLPSLTELGWAGSSGLEIQSLASSITKVQPNSAVILPQILKGLIALCESGRWAAPASLRFLAVGGARVAPELIQRGRTLGLPVYEGYGLSECGSVVSVNTPSADKIGSAGKVLSHCVVNIVESELWVSGNVYQSYLGQESSCRAIAEVATGDLGDIDEDGFLWLRGRSKNVLVNSYGRNISPEWPESELLAQPSILQCMVLGDEQAYCSALIYPAANVSSEQVEHEISICNRLLPDYAQIKCWAKLPVPLSSENGLLTANGRLRRHEILGHYRDLVASCYADDSELIVSKYTAQMDNPLKCKNMAASAKGVSDGVL</sequence>